<evidence type="ECO:0000256" key="5">
    <source>
        <dbReference type="ARBA" id="ARBA00023069"/>
    </source>
</evidence>
<name>A0A915IM93_ROMCU</name>
<evidence type="ECO:0000256" key="6">
    <source>
        <dbReference type="ARBA" id="ARBA00023273"/>
    </source>
</evidence>
<accession>A0A915IM93</accession>
<comment type="similarity">
    <text evidence="2">Belongs to the CLUAP1 family.</text>
</comment>
<feature type="coiled-coil region" evidence="7">
    <location>
        <begin position="203"/>
        <end position="272"/>
    </location>
</feature>
<dbReference type="GO" id="GO:0060271">
    <property type="term" value="P:cilium assembly"/>
    <property type="evidence" value="ECO:0007669"/>
    <property type="project" value="TreeGrafter"/>
</dbReference>
<proteinExistence type="inferred from homology"/>
<evidence type="ECO:0000256" key="2">
    <source>
        <dbReference type="ARBA" id="ARBA00008340"/>
    </source>
</evidence>
<dbReference type="WBParaSite" id="nRc.2.0.1.t15302-RA">
    <property type="protein sequence ID" value="nRc.2.0.1.t15302-RA"/>
    <property type="gene ID" value="nRc.2.0.1.g15302"/>
</dbReference>
<organism evidence="8 9">
    <name type="scientific">Romanomermis culicivorax</name>
    <name type="common">Nematode worm</name>
    <dbReference type="NCBI Taxonomy" id="13658"/>
    <lineage>
        <taxon>Eukaryota</taxon>
        <taxon>Metazoa</taxon>
        <taxon>Ecdysozoa</taxon>
        <taxon>Nematoda</taxon>
        <taxon>Enoplea</taxon>
        <taxon>Dorylaimia</taxon>
        <taxon>Mermithida</taxon>
        <taxon>Mermithoidea</taxon>
        <taxon>Mermithidae</taxon>
        <taxon>Romanomermis</taxon>
    </lineage>
</organism>
<protein>
    <submittedName>
        <fullName evidence="9">Clusterin-associated protein 1</fullName>
    </submittedName>
</protein>
<keyword evidence="4 7" id="KW-0175">Coiled coil</keyword>
<evidence type="ECO:0000256" key="1">
    <source>
        <dbReference type="ARBA" id="ARBA00004138"/>
    </source>
</evidence>
<comment type="subcellular location">
    <subcellularLocation>
        <location evidence="1">Cell projection</location>
        <location evidence="1">Cilium</location>
    </subcellularLocation>
</comment>
<dbReference type="AlphaFoldDB" id="A0A915IM93"/>
<evidence type="ECO:0000313" key="9">
    <source>
        <dbReference type="WBParaSite" id="nRc.2.0.1.t15302-RA"/>
    </source>
</evidence>
<dbReference type="InterPro" id="IPR019366">
    <property type="entry name" value="Clusterin-associated_protein-1"/>
</dbReference>
<dbReference type="GO" id="GO:0005929">
    <property type="term" value="C:cilium"/>
    <property type="evidence" value="ECO:0007669"/>
    <property type="project" value="UniProtKB-SubCell"/>
</dbReference>
<dbReference type="OMA" id="RKVYGNM"/>
<sequence length="310" mass="36549">MSYRELRNFSEILRFLGYQRQVSIENFKTPNFQLVAEILQWFVKRFDPDHDISLQIETEQDRIIFIKTICLFLLQKARLKINPKKLYQADGYAVQELLKIAVLLYKSVQQSDSNVDEDEENIKLAELRNTVHTKLDQLRQSRQIASEITDKGALLYDLLSKEVDLKVTITVQLLENLFLEVLFLIKEQRSLALAKPLEMNDVRRNLKLAVKAVEDEVKQLNQNLDNITADEAALDAKIEKKKIELERQQKRLAQIQAVRPAYMDEYEKYEEELKRLYAIYVQKYRNLAFLQHMQANYDKIQMEKAAVSYV</sequence>
<evidence type="ECO:0000256" key="4">
    <source>
        <dbReference type="ARBA" id="ARBA00023054"/>
    </source>
</evidence>
<evidence type="ECO:0000313" key="8">
    <source>
        <dbReference type="Proteomes" id="UP000887565"/>
    </source>
</evidence>
<dbReference type="PANTHER" id="PTHR21547">
    <property type="entry name" value="CLUSTERIN ASSOCIATED PROTEIN 1"/>
    <property type="match status" value="1"/>
</dbReference>
<dbReference type="GO" id="GO:0030992">
    <property type="term" value="C:intraciliary transport particle B"/>
    <property type="evidence" value="ECO:0007669"/>
    <property type="project" value="TreeGrafter"/>
</dbReference>
<keyword evidence="6" id="KW-0966">Cell projection</keyword>
<keyword evidence="3" id="KW-0970">Cilium biogenesis/degradation</keyword>
<dbReference type="PANTHER" id="PTHR21547:SF0">
    <property type="entry name" value="CLUSTERIN-ASSOCIATED PROTEIN 1"/>
    <property type="match status" value="1"/>
</dbReference>
<keyword evidence="8" id="KW-1185">Reference proteome</keyword>
<dbReference type="GO" id="GO:0005815">
    <property type="term" value="C:microtubule organizing center"/>
    <property type="evidence" value="ECO:0007669"/>
    <property type="project" value="TreeGrafter"/>
</dbReference>
<reference evidence="9" key="1">
    <citation type="submission" date="2022-11" db="UniProtKB">
        <authorList>
            <consortium name="WormBaseParasite"/>
        </authorList>
    </citation>
    <scope>IDENTIFICATION</scope>
</reference>
<keyword evidence="5" id="KW-0969">Cilium</keyword>
<evidence type="ECO:0000256" key="3">
    <source>
        <dbReference type="ARBA" id="ARBA00022794"/>
    </source>
</evidence>
<evidence type="ECO:0000256" key="7">
    <source>
        <dbReference type="SAM" id="Coils"/>
    </source>
</evidence>
<dbReference type="Proteomes" id="UP000887565">
    <property type="component" value="Unplaced"/>
</dbReference>
<dbReference type="Pfam" id="PF10234">
    <property type="entry name" value="Cluap1"/>
    <property type="match status" value="1"/>
</dbReference>